<proteinExistence type="predicted"/>
<comment type="caution">
    <text evidence="3">The sequence shown here is derived from an EMBL/GenBank/DDBJ whole genome shotgun (WGS) entry which is preliminary data.</text>
</comment>
<dbReference type="RefSeq" id="WP_168712004.1">
    <property type="nucleotide sequence ID" value="NZ_BJYN01000035.1"/>
</dbReference>
<evidence type="ECO:0000256" key="1">
    <source>
        <dbReference type="SAM" id="MobiDB-lite"/>
    </source>
</evidence>
<sequence>MADDKKDQSKEEVYAKRQEKYKDEKEKIFKEAHQEAADNDVIDPKELKDEEKPKDDKE</sequence>
<dbReference type="EMBL" id="BKBO01000028">
    <property type="protein sequence ID" value="GEQ49895.1"/>
    <property type="molecule type" value="Genomic_DNA"/>
</dbReference>
<gene>
    <name evidence="2" type="ORF">TK11N_17470</name>
    <name evidence="3" type="ORF">TK2N_17470</name>
</gene>
<dbReference type="Proteomes" id="UP000886597">
    <property type="component" value="Unassembled WGS sequence"/>
</dbReference>
<dbReference type="GeneID" id="69986900"/>
<keyword evidence="5" id="KW-1185">Reference proteome</keyword>
<evidence type="ECO:0000313" key="5">
    <source>
        <dbReference type="Proteomes" id="UP000886607"/>
    </source>
</evidence>
<dbReference type="EMBL" id="BKBQ01000028">
    <property type="protein sequence ID" value="GEQ54903.1"/>
    <property type="molecule type" value="Genomic_DNA"/>
</dbReference>
<protein>
    <submittedName>
        <fullName evidence="3">Uncharacterized protein</fullName>
    </submittedName>
</protein>
<evidence type="ECO:0000313" key="2">
    <source>
        <dbReference type="EMBL" id="GEQ49895.1"/>
    </source>
</evidence>
<dbReference type="AlphaFoldDB" id="A0AAN4UCG5"/>
<organism evidence="3 4">
    <name type="scientific">Tetragenococcus koreensis</name>
    <dbReference type="NCBI Taxonomy" id="290335"/>
    <lineage>
        <taxon>Bacteria</taxon>
        <taxon>Bacillati</taxon>
        <taxon>Bacillota</taxon>
        <taxon>Bacilli</taxon>
        <taxon>Lactobacillales</taxon>
        <taxon>Enterococcaceae</taxon>
        <taxon>Tetragenococcus</taxon>
    </lineage>
</organism>
<reference evidence="3" key="1">
    <citation type="submission" date="2019-08" db="EMBL/GenBank/DDBJ databases">
        <authorList>
            <person name="Ishikawa M."/>
            <person name="Suzuki T."/>
            <person name="Matsutani M."/>
        </authorList>
    </citation>
    <scope>NUCLEOTIDE SEQUENCE</scope>
    <source>
        <strain evidence="3">7C1</strain>
        <strain evidence="2">8C4</strain>
    </source>
</reference>
<feature type="region of interest" description="Disordered" evidence="1">
    <location>
        <begin position="1"/>
        <end position="58"/>
    </location>
</feature>
<reference evidence="3" key="2">
    <citation type="journal article" date="2020" name="Int. Dairy J.">
        <title>Lactic acid bacterial diversity in Brie cheese focusing on salt concentration and pH of isolation medium and characterisation of halophilic and alkaliphilic lactic acid bacterial isolates.</title>
        <authorList>
            <person name="Unno R."/>
            <person name="Matsutani M."/>
            <person name="Suzuki T."/>
            <person name="Kodama K."/>
            <person name="Matsushita H."/>
            <person name="Yamasato K."/>
            <person name="Koizumi Y."/>
            <person name="Ishikawa M."/>
        </authorList>
    </citation>
    <scope>NUCLEOTIDE SEQUENCE</scope>
    <source>
        <strain evidence="3">7C1</strain>
        <strain evidence="2">8C4</strain>
    </source>
</reference>
<evidence type="ECO:0000313" key="3">
    <source>
        <dbReference type="EMBL" id="GEQ54903.1"/>
    </source>
</evidence>
<accession>A0AAN4UCG5</accession>
<evidence type="ECO:0000313" key="4">
    <source>
        <dbReference type="Proteomes" id="UP000886597"/>
    </source>
</evidence>
<name>A0AAN4UCG5_9ENTE</name>
<dbReference type="Proteomes" id="UP000886607">
    <property type="component" value="Unassembled WGS sequence"/>
</dbReference>